<feature type="region of interest" description="Disordered" evidence="6">
    <location>
        <begin position="1"/>
        <end position="22"/>
    </location>
</feature>
<accession>A0A8H7CNU4</accession>
<dbReference type="OrthoDB" id="3256444at2759"/>
<feature type="compositionally biased region" description="Polar residues" evidence="6">
    <location>
        <begin position="71"/>
        <end position="81"/>
    </location>
</feature>
<dbReference type="EMBL" id="JACAZI010000014">
    <property type="protein sequence ID" value="KAF7344634.1"/>
    <property type="molecule type" value="Genomic_DNA"/>
</dbReference>
<evidence type="ECO:0000313" key="8">
    <source>
        <dbReference type="Proteomes" id="UP000620124"/>
    </source>
</evidence>
<evidence type="ECO:0000256" key="5">
    <source>
        <dbReference type="ARBA" id="ARBA00023242"/>
    </source>
</evidence>
<keyword evidence="5" id="KW-0539">Nucleus</keyword>
<name>A0A8H7CNU4_9AGAR</name>
<keyword evidence="3" id="KW-0863">Zinc-finger</keyword>
<evidence type="ECO:0000256" key="4">
    <source>
        <dbReference type="ARBA" id="ARBA00022833"/>
    </source>
</evidence>
<feature type="region of interest" description="Disordered" evidence="6">
    <location>
        <begin position="71"/>
        <end position="131"/>
    </location>
</feature>
<evidence type="ECO:0000313" key="7">
    <source>
        <dbReference type="EMBL" id="KAF7344634.1"/>
    </source>
</evidence>
<evidence type="ECO:0000256" key="3">
    <source>
        <dbReference type="ARBA" id="ARBA00022771"/>
    </source>
</evidence>
<evidence type="ECO:0000256" key="6">
    <source>
        <dbReference type="SAM" id="MobiDB-lite"/>
    </source>
</evidence>
<dbReference type="Proteomes" id="UP000620124">
    <property type="component" value="Unassembled WGS sequence"/>
</dbReference>
<gene>
    <name evidence="7" type="ORF">MVEN_01623600</name>
</gene>
<evidence type="ECO:0000256" key="1">
    <source>
        <dbReference type="ARBA" id="ARBA00004123"/>
    </source>
</evidence>
<dbReference type="GO" id="GO:0005634">
    <property type="term" value="C:nucleus"/>
    <property type="evidence" value="ECO:0007669"/>
    <property type="project" value="UniProtKB-SubCell"/>
</dbReference>
<reference evidence="7" key="1">
    <citation type="submission" date="2020-05" db="EMBL/GenBank/DDBJ databases">
        <title>Mycena genomes resolve the evolution of fungal bioluminescence.</title>
        <authorList>
            <person name="Tsai I.J."/>
        </authorList>
    </citation>
    <scope>NUCLEOTIDE SEQUENCE</scope>
    <source>
        <strain evidence="7">CCC161011</strain>
    </source>
</reference>
<keyword evidence="8" id="KW-1185">Reference proteome</keyword>
<dbReference type="InterPro" id="IPR052035">
    <property type="entry name" value="ZnF_BED_domain_contain"/>
</dbReference>
<comment type="subcellular location">
    <subcellularLocation>
        <location evidence="1">Nucleus</location>
    </subcellularLocation>
</comment>
<proteinExistence type="predicted"/>
<keyword evidence="4" id="KW-0862">Zinc</keyword>
<organism evidence="7 8">
    <name type="scientific">Mycena venus</name>
    <dbReference type="NCBI Taxonomy" id="2733690"/>
    <lineage>
        <taxon>Eukaryota</taxon>
        <taxon>Fungi</taxon>
        <taxon>Dikarya</taxon>
        <taxon>Basidiomycota</taxon>
        <taxon>Agaricomycotina</taxon>
        <taxon>Agaricomycetes</taxon>
        <taxon>Agaricomycetidae</taxon>
        <taxon>Agaricales</taxon>
        <taxon>Marasmiineae</taxon>
        <taxon>Mycenaceae</taxon>
        <taxon>Mycena</taxon>
    </lineage>
</organism>
<dbReference type="PANTHER" id="PTHR46481">
    <property type="entry name" value="ZINC FINGER BED DOMAIN-CONTAINING PROTEIN 4"/>
    <property type="match status" value="1"/>
</dbReference>
<protein>
    <submittedName>
        <fullName evidence="7">Putative AC transposase</fullName>
    </submittedName>
</protein>
<comment type="caution">
    <text evidence="7">The sequence shown here is derived from an EMBL/GenBank/DDBJ whole genome shotgun (WGS) entry which is preliminary data.</text>
</comment>
<dbReference type="AlphaFoldDB" id="A0A8H7CNU4"/>
<feature type="compositionally biased region" description="Polar residues" evidence="6">
    <location>
        <begin position="121"/>
        <end position="130"/>
    </location>
</feature>
<evidence type="ECO:0000256" key="2">
    <source>
        <dbReference type="ARBA" id="ARBA00022723"/>
    </source>
</evidence>
<keyword evidence="2" id="KW-0479">Metal-binding</keyword>
<dbReference type="GO" id="GO:0008270">
    <property type="term" value="F:zinc ion binding"/>
    <property type="evidence" value="ECO:0007669"/>
    <property type="project" value="UniProtKB-KW"/>
</dbReference>
<dbReference type="PANTHER" id="PTHR46481:SF10">
    <property type="entry name" value="ZINC FINGER BED DOMAIN-CONTAINING PROTEIN 39"/>
    <property type="match status" value="1"/>
</dbReference>
<feature type="compositionally biased region" description="Acidic residues" evidence="6">
    <location>
        <begin position="91"/>
        <end position="100"/>
    </location>
</feature>
<sequence length="508" mass="56873">MSRSRDNPDPTLILKGSRQRKQATVLNDPNNVAVMEGLVEQTERLSRKLPSTVPIAARDSHISTALALSGQDGNAASTFNRPTDGFVTLDEVPDEDDSDFQPEAGNDPISVHDSSSDESDATQCKSLSQSEQKKLTKKHGSWWQTESHYKTGYVVFGLAATSSRLVYISQPTGGGEDGMLTDINVQPIVQPDIRTNPSADVLHFSGKTFHKRGKDGDSGKLYRTCTICDKDLVADVSTNRRHYAKFHKTEYHAWCKTNDFESKLKEDVEARQKAQKAEELKKKILTQQSLDPHLREKPARPAPYTDELLLDAAIQWLIATDQVSTSSLCYHLLTLLQQPIDALTHPKFKEMMDIAARATEGVNLPNSAQTRDAIIKLFHDQMNKLKIRLHVCILLYKLFCSLSTSQSDAVTGMIHITCDAWQASNTDGYYAVTGHWMEETSPGIWVLREALLGFTRMNNAHHGIRLGQTLFKIVERLGITNRVRGAAYLNPYSNPIFIGWVCNLRQRH</sequence>